<dbReference type="OrthoDB" id="1757453at2"/>
<protein>
    <submittedName>
        <fullName evidence="3">Transglycosylase SLT domain-containing protein</fullName>
    </submittedName>
</protein>
<organism evidence="3 4">
    <name type="scientific">Tepidibacter thalassicus DSM 15285</name>
    <dbReference type="NCBI Taxonomy" id="1123350"/>
    <lineage>
        <taxon>Bacteria</taxon>
        <taxon>Bacillati</taxon>
        <taxon>Bacillota</taxon>
        <taxon>Clostridia</taxon>
        <taxon>Peptostreptococcales</taxon>
        <taxon>Peptostreptococcaceae</taxon>
        <taxon>Tepidibacter</taxon>
    </lineage>
</organism>
<reference evidence="4" key="1">
    <citation type="submission" date="2016-11" db="EMBL/GenBank/DDBJ databases">
        <authorList>
            <person name="Varghese N."/>
            <person name="Submissions S."/>
        </authorList>
    </citation>
    <scope>NUCLEOTIDE SEQUENCE [LARGE SCALE GENOMIC DNA]</scope>
    <source>
        <strain evidence="4">DSM 15285</strain>
    </source>
</reference>
<name>A0A1M5SKE0_9FIRM</name>
<evidence type="ECO:0000256" key="1">
    <source>
        <dbReference type="SAM" id="Phobius"/>
    </source>
</evidence>
<dbReference type="EMBL" id="FQXH01000021">
    <property type="protein sequence ID" value="SHH39067.1"/>
    <property type="molecule type" value="Genomic_DNA"/>
</dbReference>
<dbReference type="Gene3D" id="1.10.530.10">
    <property type="match status" value="1"/>
</dbReference>
<dbReference type="Pfam" id="PF01464">
    <property type="entry name" value="SLT"/>
    <property type="match status" value="1"/>
</dbReference>
<sequence length="166" mass="19664">MKKVLPIIIPMILIVIIGTVFLGRTIYPLKFKEDIKKYSKEYNIDPYLVAGIIKSTSGFRELNYIKGEKSGVMEIREETAMDWAKKMGIENFKPEQLKDVSTNIKLGTWYLGELKKQNNNTDYIIRGWIERHEKYGYKYEENIKKRHIKTIKKAIRMYRLFYIGSL</sequence>
<dbReference type="InterPro" id="IPR023346">
    <property type="entry name" value="Lysozyme-like_dom_sf"/>
</dbReference>
<keyword evidence="1" id="KW-0812">Transmembrane</keyword>
<dbReference type="RefSeq" id="WP_072725697.1">
    <property type="nucleotide sequence ID" value="NZ_FQXH01000021.1"/>
</dbReference>
<evidence type="ECO:0000313" key="4">
    <source>
        <dbReference type="Proteomes" id="UP000242520"/>
    </source>
</evidence>
<evidence type="ECO:0000313" key="3">
    <source>
        <dbReference type="EMBL" id="SHH39067.1"/>
    </source>
</evidence>
<feature type="domain" description="Transglycosylase SLT" evidence="2">
    <location>
        <begin position="35"/>
        <end position="120"/>
    </location>
</feature>
<feature type="transmembrane region" description="Helical" evidence="1">
    <location>
        <begin position="6"/>
        <end position="27"/>
    </location>
</feature>
<evidence type="ECO:0000259" key="2">
    <source>
        <dbReference type="Pfam" id="PF01464"/>
    </source>
</evidence>
<dbReference type="InterPro" id="IPR008258">
    <property type="entry name" value="Transglycosylase_SLT_dom_1"/>
</dbReference>
<dbReference type="SUPFAM" id="SSF53955">
    <property type="entry name" value="Lysozyme-like"/>
    <property type="match status" value="1"/>
</dbReference>
<proteinExistence type="predicted"/>
<keyword evidence="4" id="KW-1185">Reference proteome</keyword>
<accession>A0A1M5SKE0</accession>
<dbReference type="STRING" id="1123350.SAMN02744040_01802"/>
<keyword evidence="1" id="KW-1133">Transmembrane helix</keyword>
<gene>
    <name evidence="3" type="ORF">SAMN02744040_01802</name>
</gene>
<keyword evidence="1" id="KW-0472">Membrane</keyword>
<dbReference type="AlphaFoldDB" id="A0A1M5SKE0"/>
<dbReference type="Proteomes" id="UP000242520">
    <property type="component" value="Unassembled WGS sequence"/>
</dbReference>